<keyword evidence="6" id="KW-0059">Arsenical resistance</keyword>
<evidence type="ECO:0000256" key="8">
    <source>
        <dbReference type="ARBA" id="ARBA00023136"/>
    </source>
</evidence>
<feature type="transmembrane region" description="Helical" evidence="10">
    <location>
        <begin position="118"/>
        <end position="137"/>
    </location>
</feature>
<organism evidence="11 12">
    <name type="scientific">Pontibacter lucknowensis</name>
    <dbReference type="NCBI Taxonomy" id="1077936"/>
    <lineage>
        <taxon>Bacteria</taxon>
        <taxon>Pseudomonadati</taxon>
        <taxon>Bacteroidota</taxon>
        <taxon>Cytophagia</taxon>
        <taxon>Cytophagales</taxon>
        <taxon>Hymenobacteraceae</taxon>
        <taxon>Pontibacter</taxon>
    </lineage>
</organism>
<dbReference type="InterPro" id="IPR038770">
    <property type="entry name" value="Na+/solute_symporter_sf"/>
</dbReference>
<keyword evidence="3 9" id="KW-0813">Transport</keyword>
<accession>A0A1N6YG86</accession>
<keyword evidence="5 9" id="KW-0812">Transmembrane</keyword>
<evidence type="ECO:0000256" key="3">
    <source>
        <dbReference type="ARBA" id="ARBA00022448"/>
    </source>
</evidence>
<dbReference type="NCBIfam" id="TIGR00832">
    <property type="entry name" value="acr3"/>
    <property type="match status" value="1"/>
</dbReference>
<feature type="transmembrane region" description="Helical" evidence="10">
    <location>
        <begin position="196"/>
        <end position="215"/>
    </location>
</feature>
<proteinExistence type="inferred from homology"/>
<evidence type="ECO:0000256" key="4">
    <source>
        <dbReference type="ARBA" id="ARBA00022475"/>
    </source>
</evidence>
<keyword evidence="8 9" id="KW-0472">Membrane</keyword>
<dbReference type="PANTHER" id="PTHR43057:SF1">
    <property type="entry name" value="ARSENICAL-RESISTANCE PROTEIN 3"/>
    <property type="match status" value="1"/>
</dbReference>
<evidence type="ECO:0000256" key="9">
    <source>
        <dbReference type="PIRNR" id="PIRNR005508"/>
    </source>
</evidence>
<dbReference type="GO" id="GO:0005886">
    <property type="term" value="C:plasma membrane"/>
    <property type="evidence" value="ECO:0007669"/>
    <property type="project" value="UniProtKB-SubCell"/>
</dbReference>
<gene>
    <name evidence="11" type="ORF">SAMN05421545_2474</name>
</gene>
<evidence type="ECO:0000256" key="7">
    <source>
        <dbReference type="ARBA" id="ARBA00022989"/>
    </source>
</evidence>
<dbReference type="EMBL" id="FTNM01000003">
    <property type="protein sequence ID" value="SIR13531.1"/>
    <property type="molecule type" value="Genomic_DNA"/>
</dbReference>
<evidence type="ECO:0000256" key="10">
    <source>
        <dbReference type="SAM" id="Phobius"/>
    </source>
</evidence>
<dbReference type="Pfam" id="PF01758">
    <property type="entry name" value="SBF"/>
    <property type="match status" value="1"/>
</dbReference>
<evidence type="ECO:0000256" key="2">
    <source>
        <dbReference type="ARBA" id="ARBA00010110"/>
    </source>
</evidence>
<dbReference type="GO" id="GO:0015105">
    <property type="term" value="F:arsenite transmembrane transporter activity"/>
    <property type="evidence" value="ECO:0007669"/>
    <property type="project" value="TreeGrafter"/>
</dbReference>
<dbReference type="PANTHER" id="PTHR43057">
    <property type="entry name" value="ARSENITE EFFLUX TRANSPORTER"/>
    <property type="match status" value="1"/>
</dbReference>
<dbReference type="GO" id="GO:0015297">
    <property type="term" value="F:antiporter activity"/>
    <property type="evidence" value="ECO:0007669"/>
    <property type="project" value="UniProtKB-UniRule"/>
</dbReference>
<protein>
    <submittedName>
        <fullName evidence="11">Arsenite transporter, ACR3 family</fullName>
    </submittedName>
</protein>
<dbReference type="AlphaFoldDB" id="A0A1N6YG86"/>
<sequence length="361" mass="40423">MSANNCTPTYQRKKLRFFDRYLTLWIFLAMFLGIGIGYFIPASSGYINSLSSGTTNIPLAIGLILMMYPPLAKVRYEKMGEVFKNVKILSMSLLLNWVIGPFLMFFLAILFFHDQPEYMIGLILIGIARCIAMVMVWNELAEGNREYAAGLVALNSIFQIFFYSLYAYLFISVLPPLFGIQSAEINITIGQIAESVLIYLGIPFFAGIISRYGLIRLKGLDWFNNTYIPFISPITLIALLFTIVLMFSLKGELMVEIPFDVLHLAVPLVLYFALMFVISFILGKLLGADYSQNAAISFTATGNNFELAIAVAIGIYGINSGQAFAGVIGPLVEVPALILLVNVAFWFKRKWYSREKKPVNS</sequence>
<feature type="transmembrane region" description="Helical" evidence="10">
    <location>
        <begin position="227"/>
        <end position="249"/>
    </location>
</feature>
<dbReference type="GO" id="GO:0046685">
    <property type="term" value="P:response to arsenic-containing substance"/>
    <property type="evidence" value="ECO:0007669"/>
    <property type="project" value="UniProtKB-KW"/>
</dbReference>
<feature type="transmembrane region" description="Helical" evidence="10">
    <location>
        <begin position="294"/>
        <end position="318"/>
    </location>
</feature>
<dbReference type="GO" id="GO:0015104">
    <property type="term" value="F:antimonite transmembrane transporter activity"/>
    <property type="evidence" value="ECO:0007669"/>
    <property type="project" value="TreeGrafter"/>
</dbReference>
<keyword evidence="7 9" id="KW-1133">Transmembrane helix</keyword>
<feature type="transmembrane region" description="Helical" evidence="10">
    <location>
        <begin position="261"/>
        <end position="282"/>
    </location>
</feature>
<name>A0A1N6YG86_9BACT</name>
<dbReference type="InterPro" id="IPR002657">
    <property type="entry name" value="BilAc:Na_symport/Acr3"/>
</dbReference>
<dbReference type="FunFam" id="1.20.1530.20:FF:000009">
    <property type="entry name" value="Arsenite transporter, ACR3 family"/>
    <property type="match status" value="1"/>
</dbReference>
<dbReference type="OrthoDB" id="9771457at2"/>
<dbReference type="Proteomes" id="UP000185924">
    <property type="component" value="Unassembled WGS sequence"/>
</dbReference>
<comment type="subcellular location">
    <subcellularLocation>
        <location evidence="1 9">Cell membrane</location>
        <topology evidence="1 9">Multi-pass membrane protein</topology>
    </subcellularLocation>
</comment>
<evidence type="ECO:0000256" key="1">
    <source>
        <dbReference type="ARBA" id="ARBA00004651"/>
    </source>
</evidence>
<keyword evidence="12" id="KW-1185">Reference proteome</keyword>
<feature type="transmembrane region" description="Helical" evidence="10">
    <location>
        <begin position="149"/>
        <end position="171"/>
    </location>
</feature>
<evidence type="ECO:0000313" key="11">
    <source>
        <dbReference type="EMBL" id="SIR13531.1"/>
    </source>
</evidence>
<comment type="similarity">
    <text evidence="2 9">Belongs to the arsenical resistance-3 (ACR3) (TC 2.A.59) family.</text>
</comment>
<dbReference type="RefSeq" id="WP_076422333.1">
    <property type="nucleotide sequence ID" value="NZ_FTNM01000003.1"/>
</dbReference>
<reference evidence="12" key="1">
    <citation type="submission" date="2017-01" db="EMBL/GenBank/DDBJ databases">
        <authorList>
            <person name="Varghese N."/>
            <person name="Submissions S."/>
        </authorList>
    </citation>
    <scope>NUCLEOTIDE SEQUENCE [LARGE SCALE GENOMIC DNA]</scope>
    <source>
        <strain evidence="12">DM9</strain>
    </source>
</reference>
<dbReference type="PIRSF" id="PIRSF005508">
    <property type="entry name" value="Acr3"/>
    <property type="match status" value="1"/>
</dbReference>
<feature type="transmembrane region" description="Helical" evidence="10">
    <location>
        <begin position="46"/>
        <end position="68"/>
    </location>
</feature>
<evidence type="ECO:0000313" key="12">
    <source>
        <dbReference type="Proteomes" id="UP000185924"/>
    </source>
</evidence>
<evidence type="ECO:0000256" key="5">
    <source>
        <dbReference type="ARBA" id="ARBA00022692"/>
    </source>
</evidence>
<feature type="transmembrane region" description="Helical" evidence="10">
    <location>
        <begin position="88"/>
        <end position="112"/>
    </location>
</feature>
<feature type="transmembrane region" description="Helical" evidence="10">
    <location>
        <begin position="21"/>
        <end position="40"/>
    </location>
</feature>
<keyword evidence="4 9" id="KW-1003">Cell membrane</keyword>
<dbReference type="InterPro" id="IPR004706">
    <property type="entry name" value="Arsenical-R_Acr3"/>
</dbReference>
<evidence type="ECO:0000256" key="6">
    <source>
        <dbReference type="ARBA" id="ARBA00022849"/>
    </source>
</evidence>
<dbReference type="Gene3D" id="1.20.1530.20">
    <property type="match status" value="1"/>
</dbReference>
<dbReference type="STRING" id="1077936.SAMN05421545_2474"/>
<feature type="transmembrane region" description="Helical" evidence="10">
    <location>
        <begin position="324"/>
        <end position="347"/>
    </location>
</feature>